<comment type="caution">
    <text evidence="3">The sequence shown here is derived from an EMBL/GenBank/DDBJ whole genome shotgun (WGS) entry which is preliminary data.</text>
</comment>
<keyword evidence="1" id="KW-0808">Transferase</keyword>
<evidence type="ECO:0000256" key="1">
    <source>
        <dbReference type="ARBA" id="ARBA00022679"/>
    </source>
</evidence>
<dbReference type="GO" id="GO:0032259">
    <property type="term" value="P:methylation"/>
    <property type="evidence" value="ECO:0007669"/>
    <property type="project" value="UniProtKB-KW"/>
</dbReference>
<dbReference type="EMBL" id="JAJEQX010000002">
    <property type="protein sequence ID" value="MCC2253250.1"/>
    <property type="molecule type" value="Genomic_DNA"/>
</dbReference>
<gene>
    <name evidence="3" type="ORF">LKD70_02130</name>
</gene>
<keyword evidence="3" id="KW-0489">Methyltransferase</keyword>
<dbReference type="InterPro" id="IPR029063">
    <property type="entry name" value="SAM-dependent_MTases_sf"/>
</dbReference>
<dbReference type="Proteomes" id="UP001198151">
    <property type="component" value="Unassembled WGS sequence"/>
</dbReference>
<protein>
    <submittedName>
        <fullName evidence="3">Class I SAM-dependent methyltransferase</fullName>
    </submittedName>
</protein>
<evidence type="ECO:0000313" key="4">
    <source>
        <dbReference type="Proteomes" id="UP001198151"/>
    </source>
</evidence>
<organism evidence="3 4">
    <name type="scientific">Ruminococcus turbiniformis</name>
    <dbReference type="NCBI Taxonomy" id="2881258"/>
    <lineage>
        <taxon>Bacteria</taxon>
        <taxon>Bacillati</taxon>
        <taxon>Bacillota</taxon>
        <taxon>Clostridia</taxon>
        <taxon>Eubacteriales</taxon>
        <taxon>Oscillospiraceae</taxon>
        <taxon>Ruminococcus</taxon>
    </lineage>
</organism>
<name>A0ABS8FT77_9FIRM</name>
<reference evidence="3 4" key="1">
    <citation type="submission" date="2021-10" db="EMBL/GenBank/DDBJ databases">
        <title>Anaerobic single-cell dispensing facilitates the cultivation of human gut bacteria.</title>
        <authorList>
            <person name="Afrizal A."/>
        </authorList>
    </citation>
    <scope>NUCLEOTIDE SEQUENCE [LARGE SCALE GENOMIC DNA]</scope>
    <source>
        <strain evidence="3 4">CLA-AA-H200</strain>
    </source>
</reference>
<dbReference type="SUPFAM" id="SSF53335">
    <property type="entry name" value="S-adenosyl-L-methionine-dependent methyltransferases"/>
    <property type="match status" value="1"/>
</dbReference>
<feature type="domain" description="Methyltransferase type 11" evidence="2">
    <location>
        <begin position="46"/>
        <end position="145"/>
    </location>
</feature>
<dbReference type="CDD" id="cd02440">
    <property type="entry name" value="AdoMet_MTases"/>
    <property type="match status" value="1"/>
</dbReference>
<keyword evidence="4" id="KW-1185">Reference proteome</keyword>
<dbReference type="InterPro" id="IPR050447">
    <property type="entry name" value="Erg6_SMT_methyltransf"/>
</dbReference>
<dbReference type="GO" id="GO:0008168">
    <property type="term" value="F:methyltransferase activity"/>
    <property type="evidence" value="ECO:0007669"/>
    <property type="project" value="UniProtKB-KW"/>
</dbReference>
<dbReference type="PANTHER" id="PTHR44068:SF11">
    <property type="entry name" value="GERANYL DIPHOSPHATE 2-C-METHYLTRANSFERASE"/>
    <property type="match status" value="1"/>
</dbReference>
<evidence type="ECO:0000259" key="2">
    <source>
        <dbReference type="Pfam" id="PF08241"/>
    </source>
</evidence>
<dbReference type="RefSeq" id="WP_227706399.1">
    <property type="nucleotide sequence ID" value="NZ_JAJEQX010000002.1"/>
</dbReference>
<sequence length="201" mass="22655">MSFFENTRKPVGLGGKIMVAMMNLGHSPVARWGLRFLELTPDAKVLDCGCGGGANIKRLLKKCPEGIVKGIDYSTVSVEKARSLNRAAIQEGRCVVWQGSVERIIFAKDWFDAVTAFETVYFWPDLPQCFREVYRVLKPGGTLLICNESNGDTDKDEKWTEIIGGMTIYKDAELKTYLEQAGFHDVQIHKKKSWLCITAWK</sequence>
<proteinExistence type="predicted"/>
<dbReference type="Gene3D" id="3.40.50.150">
    <property type="entry name" value="Vaccinia Virus protein VP39"/>
    <property type="match status" value="1"/>
</dbReference>
<evidence type="ECO:0000313" key="3">
    <source>
        <dbReference type="EMBL" id="MCC2253250.1"/>
    </source>
</evidence>
<dbReference type="PANTHER" id="PTHR44068">
    <property type="entry name" value="ZGC:194242"/>
    <property type="match status" value="1"/>
</dbReference>
<dbReference type="Pfam" id="PF08241">
    <property type="entry name" value="Methyltransf_11"/>
    <property type="match status" value="1"/>
</dbReference>
<dbReference type="InterPro" id="IPR013216">
    <property type="entry name" value="Methyltransf_11"/>
</dbReference>
<accession>A0ABS8FT77</accession>